<dbReference type="AlphaFoldDB" id="A0A1R3U3J9"/>
<evidence type="ECO:0000313" key="2">
    <source>
        <dbReference type="Proteomes" id="UP000187891"/>
    </source>
</evidence>
<dbReference type="EMBL" id="FMUE01000032">
    <property type="protein sequence ID" value="SCX36345.1"/>
    <property type="molecule type" value="Genomic_DNA"/>
</dbReference>
<protein>
    <submittedName>
        <fullName evidence="1">Uncharacterized protein</fullName>
    </submittedName>
</protein>
<name>A0A1R3U3J9_9HYPH</name>
<reference evidence="2" key="1">
    <citation type="submission" date="2016-10" db="EMBL/GenBank/DDBJ databases">
        <authorList>
            <person name="Wibberg D."/>
        </authorList>
    </citation>
    <scope>NUCLEOTIDE SEQUENCE [LARGE SCALE GENOMIC DNA]</scope>
</reference>
<organism evidence="1 2">
    <name type="scientific">Agrobacterium rosae</name>
    <dbReference type="NCBI Taxonomy" id="1972867"/>
    <lineage>
        <taxon>Bacteria</taxon>
        <taxon>Pseudomonadati</taxon>
        <taxon>Pseudomonadota</taxon>
        <taxon>Alphaproteobacteria</taxon>
        <taxon>Hyphomicrobiales</taxon>
        <taxon>Rhizobiaceae</taxon>
        <taxon>Rhizobium/Agrobacterium group</taxon>
        <taxon>Agrobacterium</taxon>
    </lineage>
</organism>
<proteinExistence type="predicted"/>
<gene>
    <name evidence="1" type="ORF">DSM25559_5441</name>
</gene>
<sequence length="97" mass="10699">MQAALLAEAITETRRSDLLADAYQKAWARGEAWQEAIVTALMLMPDNGKKALADALGVKVDSLGKAWELTIGLAVYIWLLDNTHRISFIVPNRDAMT</sequence>
<dbReference type="Proteomes" id="UP000187891">
    <property type="component" value="Unassembled WGS sequence"/>
</dbReference>
<evidence type="ECO:0000313" key="1">
    <source>
        <dbReference type="EMBL" id="SCX36345.1"/>
    </source>
</evidence>
<accession>A0A1R3U3J9</accession>